<dbReference type="EMBL" id="CP002361">
    <property type="protein sequence ID" value="ADR36841.1"/>
    <property type="molecule type" value="Genomic_DNA"/>
</dbReference>
<dbReference type="PANTHER" id="PTHR45228">
    <property type="entry name" value="CYCLIC DI-GMP PHOSPHODIESTERASE TM_0186-RELATED"/>
    <property type="match status" value="1"/>
</dbReference>
<feature type="transmembrane region" description="Helical" evidence="2">
    <location>
        <begin position="154"/>
        <end position="179"/>
    </location>
</feature>
<evidence type="ECO:0000313" key="4">
    <source>
        <dbReference type="EMBL" id="ADR36841.1"/>
    </source>
</evidence>
<feature type="transmembrane region" description="Helical" evidence="2">
    <location>
        <begin position="222"/>
        <end position="241"/>
    </location>
</feature>
<feature type="compositionally biased region" description="Low complexity" evidence="1">
    <location>
        <begin position="455"/>
        <end position="465"/>
    </location>
</feature>
<feature type="transmembrane region" description="Helical" evidence="2">
    <location>
        <begin position="41"/>
        <end position="60"/>
    </location>
</feature>
<feature type="domain" description="HD-GYP" evidence="3">
    <location>
        <begin position="251"/>
        <end position="447"/>
    </location>
</feature>
<dbReference type="Pfam" id="PF13487">
    <property type="entry name" value="HD_5"/>
    <property type="match status" value="1"/>
</dbReference>
<gene>
    <name evidence="4" type="ordered locus">Ocepr_1385</name>
</gene>
<accession>E4U911</accession>
<protein>
    <submittedName>
        <fullName evidence="4">Metal dependent phosphohydrolase</fullName>
    </submittedName>
</protein>
<dbReference type="Proteomes" id="UP000008722">
    <property type="component" value="Chromosome"/>
</dbReference>
<reference evidence="4 5" key="2">
    <citation type="journal article" date="2011" name="Stand. Genomic Sci.">
        <title>Complete genome sequence of Oceanithermus profundus type strain (506).</title>
        <authorList>
            <person name="Pati A."/>
            <person name="Zhang X."/>
            <person name="Lapidus A."/>
            <person name="Nolan M."/>
            <person name="Lucas S."/>
            <person name="Del Rio T.G."/>
            <person name="Tice H."/>
            <person name="Cheng J.F."/>
            <person name="Tapia R."/>
            <person name="Han C."/>
            <person name="Goodwin L."/>
            <person name="Pitluck S."/>
            <person name="Liolios K."/>
            <person name="Pagani I."/>
            <person name="Ivanova N."/>
            <person name="Mavromatis K."/>
            <person name="Chen A."/>
            <person name="Palaniappan K."/>
            <person name="Hauser L."/>
            <person name="Jeffries C.D."/>
            <person name="Brambilla E.M."/>
            <person name="Rohl A."/>
            <person name="Mwirichia R."/>
            <person name="Rohde M."/>
            <person name="Tindall B.J."/>
            <person name="Sikorski J."/>
            <person name="Wirth R."/>
            <person name="Goker M."/>
            <person name="Woyke T."/>
            <person name="Detter J.C."/>
            <person name="Bristow J."/>
            <person name="Eisen J.A."/>
            <person name="Markowitz V."/>
            <person name="Hugenholtz P."/>
            <person name="Kyrpides N.C."/>
            <person name="Klenk H.P."/>
            <person name="Land M."/>
        </authorList>
    </citation>
    <scope>NUCLEOTIDE SEQUENCE [LARGE SCALE GENOMIC DNA]</scope>
    <source>
        <strain evidence="5">DSM 14977 / NBRC 100410 / VKM B-2274 / 506</strain>
    </source>
</reference>
<dbReference type="STRING" id="670487.Ocepr_1385"/>
<evidence type="ECO:0000313" key="5">
    <source>
        <dbReference type="Proteomes" id="UP000008722"/>
    </source>
</evidence>
<evidence type="ECO:0000256" key="1">
    <source>
        <dbReference type="SAM" id="MobiDB-lite"/>
    </source>
</evidence>
<dbReference type="InterPro" id="IPR052020">
    <property type="entry name" value="Cyclic_di-GMP/3'3'-cGAMP_PDE"/>
</dbReference>
<keyword evidence="4" id="KW-0378">Hydrolase</keyword>
<proteinExistence type="predicted"/>
<name>E4U911_OCEP5</name>
<evidence type="ECO:0000256" key="2">
    <source>
        <dbReference type="SAM" id="Phobius"/>
    </source>
</evidence>
<dbReference type="eggNOG" id="COG3437">
    <property type="taxonomic scope" value="Bacteria"/>
</dbReference>
<keyword evidence="2" id="KW-0812">Transmembrane</keyword>
<dbReference type="GO" id="GO:0016787">
    <property type="term" value="F:hydrolase activity"/>
    <property type="evidence" value="ECO:0007669"/>
    <property type="project" value="UniProtKB-KW"/>
</dbReference>
<keyword evidence="2" id="KW-0472">Membrane</keyword>
<dbReference type="InterPro" id="IPR003607">
    <property type="entry name" value="HD/PDEase_dom"/>
</dbReference>
<dbReference type="AlphaFoldDB" id="E4U911"/>
<dbReference type="SUPFAM" id="SSF109604">
    <property type="entry name" value="HD-domain/PDEase-like"/>
    <property type="match status" value="1"/>
</dbReference>
<dbReference type="HOGENOM" id="CLU_000445_92_14_0"/>
<organism evidence="4 5">
    <name type="scientific">Oceanithermus profundus (strain DSM 14977 / NBRC 100410 / VKM B-2274 / 506)</name>
    <dbReference type="NCBI Taxonomy" id="670487"/>
    <lineage>
        <taxon>Bacteria</taxon>
        <taxon>Thermotogati</taxon>
        <taxon>Deinococcota</taxon>
        <taxon>Deinococci</taxon>
        <taxon>Thermales</taxon>
        <taxon>Thermaceae</taxon>
        <taxon>Oceanithermus</taxon>
    </lineage>
</organism>
<dbReference type="CDD" id="cd00077">
    <property type="entry name" value="HDc"/>
    <property type="match status" value="1"/>
</dbReference>
<dbReference type="SMART" id="SM00471">
    <property type="entry name" value="HDc"/>
    <property type="match status" value="1"/>
</dbReference>
<sequence precursor="true">MRFWTSKPPAAISALLVALTALSAASVYFLWHYSVGIERSAAFQFHIYDILFWGALFAWAQFAEVKLLAYASFSHLFIFVLAAIIIFPPWVVPLLIFLFYINPSIFNLTKEDFSYTWYKDFFNRLQSLLAAAGAAFVFTFIYNNIPIYISDVNITQMVAIILASIANFIINISLVSLAVHISTRMPIKDIWFHNFGWIVFSYMLMTPVSLLLARLYNANPPLLGNWGGWAVILFLIPLYYARFHWDEVVKLREAFNKTVDLLSNTIDAKDSHTFLHSERVTAIASALARAYGLDAAQVNTIEKGSRIHDIGKIGIPDAVLFKPGSLTEEEYNIIKKHPEYGVRLLEPASEYLSETFDIIKYHHERWDGRGYPEGLAGQEIPLWARIVGLADAYEAMTAGRPYQKAKTPEDALREIEDLAGIQFDPKLVRLFREIWETNPAWRDREVFLRLYSSKVPSLESSSPPSLEREPETSQKSS</sequence>
<dbReference type="PROSITE" id="PS51832">
    <property type="entry name" value="HD_GYP"/>
    <property type="match status" value="1"/>
</dbReference>
<reference evidence="5" key="1">
    <citation type="submission" date="2010-11" db="EMBL/GenBank/DDBJ databases">
        <title>The complete sequence of chromosome of Oceanithermus profundus DSM 14977.</title>
        <authorList>
            <consortium name="US DOE Joint Genome Institute (JGI-PGF)"/>
            <person name="Lucas S."/>
            <person name="Copeland A."/>
            <person name="Lapidus A."/>
            <person name="Bruce D."/>
            <person name="Goodwin L."/>
            <person name="Pitluck S."/>
            <person name="Kyrpides N."/>
            <person name="Mavromatis K."/>
            <person name="Pagani I."/>
            <person name="Ivanova N."/>
            <person name="Zhang X."/>
            <person name="Brettin T."/>
            <person name="Detter J.C."/>
            <person name="Tapia R."/>
            <person name="Han C."/>
            <person name="Land M."/>
            <person name="Hauser L."/>
            <person name="Markowitz V."/>
            <person name="Cheng J.-F."/>
            <person name="Hugenholtz P."/>
            <person name="Woyke T."/>
            <person name="Wu D."/>
            <person name="Tindall B."/>
            <person name="Faehnrich R."/>
            <person name="Brambilla E."/>
            <person name="Klenk H.-P."/>
            <person name="Eisen J.A."/>
        </authorList>
    </citation>
    <scope>NUCLEOTIDE SEQUENCE [LARGE SCALE GENOMIC DNA]</scope>
    <source>
        <strain evidence="5">DSM 14977 / NBRC 100410 / VKM B-2274 / 506</strain>
    </source>
</reference>
<dbReference type="InterPro" id="IPR037522">
    <property type="entry name" value="HD_GYP_dom"/>
</dbReference>
<dbReference type="Gene3D" id="1.10.3210.10">
    <property type="entry name" value="Hypothetical protein af1432"/>
    <property type="match status" value="1"/>
</dbReference>
<feature type="compositionally biased region" description="Basic and acidic residues" evidence="1">
    <location>
        <begin position="466"/>
        <end position="477"/>
    </location>
</feature>
<dbReference type="KEGG" id="opr:Ocepr_1385"/>
<dbReference type="InterPro" id="IPR048430">
    <property type="entry name" value="MASE9"/>
</dbReference>
<dbReference type="OrthoDB" id="23815at2"/>
<evidence type="ECO:0000259" key="3">
    <source>
        <dbReference type="PROSITE" id="PS51832"/>
    </source>
</evidence>
<dbReference type="Pfam" id="PF20972">
    <property type="entry name" value="MASE9"/>
    <property type="match status" value="1"/>
</dbReference>
<feature type="transmembrane region" description="Helical" evidence="2">
    <location>
        <begin position="121"/>
        <end position="142"/>
    </location>
</feature>
<keyword evidence="2" id="KW-1133">Transmembrane helix</keyword>
<feature type="transmembrane region" description="Helical" evidence="2">
    <location>
        <begin position="191"/>
        <end position="216"/>
    </location>
</feature>
<feature type="region of interest" description="Disordered" evidence="1">
    <location>
        <begin position="455"/>
        <end position="477"/>
    </location>
</feature>
<keyword evidence="5" id="KW-1185">Reference proteome</keyword>